<name>A0A812M7X3_9DINO</name>
<dbReference type="AlphaFoldDB" id="A0A812M7X3"/>
<protein>
    <submittedName>
        <fullName evidence="1">CYP714B2 protein</fullName>
    </submittedName>
</protein>
<dbReference type="GO" id="GO:0005506">
    <property type="term" value="F:iron ion binding"/>
    <property type="evidence" value="ECO:0007669"/>
    <property type="project" value="InterPro"/>
</dbReference>
<organism evidence="1 2">
    <name type="scientific">Symbiodinium natans</name>
    <dbReference type="NCBI Taxonomy" id="878477"/>
    <lineage>
        <taxon>Eukaryota</taxon>
        <taxon>Sar</taxon>
        <taxon>Alveolata</taxon>
        <taxon>Dinophyceae</taxon>
        <taxon>Suessiales</taxon>
        <taxon>Symbiodiniaceae</taxon>
        <taxon>Symbiodinium</taxon>
    </lineage>
</organism>
<evidence type="ECO:0000313" key="2">
    <source>
        <dbReference type="Proteomes" id="UP000604046"/>
    </source>
</evidence>
<reference evidence="1" key="1">
    <citation type="submission" date="2021-02" db="EMBL/GenBank/DDBJ databases">
        <authorList>
            <person name="Dougan E. K."/>
            <person name="Rhodes N."/>
            <person name="Thang M."/>
            <person name="Chan C."/>
        </authorList>
    </citation>
    <scope>NUCLEOTIDE SEQUENCE</scope>
</reference>
<accession>A0A812M7X3</accession>
<sequence length="295" mass="33157">MVTYRQYGQNFCASGEVWLGSHADVKKAVQNPQARTHWLGEHPLLPSSLPHGESGRCVFLLALSSKAVGGTGDHENFRKCVIDTLLGPASVARETDEISAQLMRECAEDFLKIDSGFDFYDGSEGGNQAFWIKYLHHVLFGMDIRDKVKPEYNNMTARELALLMTSIMRIAGVQGSRMLTWLLSSTRPCFVLHLGVIYGNLRIDARDVWDSLNLDDEDDVLNYILEVARLSPPVTVSHHVAMEDFSCDIAGKTYKFPKGTKVAIPLVFANIDATVWGEDVWPETQVVPFWFRFRV</sequence>
<evidence type="ECO:0000313" key="1">
    <source>
        <dbReference type="EMBL" id="CAE7260527.1"/>
    </source>
</evidence>
<keyword evidence="2" id="KW-1185">Reference proteome</keyword>
<dbReference type="Gene3D" id="1.10.630.10">
    <property type="entry name" value="Cytochrome P450"/>
    <property type="match status" value="1"/>
</dbReference>
<dbReference type="EMBL" id="CAJNDS010001447">
    <property type="protein sequence ID" value="CAE7260527.1"/>
    <property type="molecule type" value="Genomic_DNA"/>
</dbReference>
<proteinExistence type="predicted"/>
<dbReference type="GO" id="GO:0016705">
    <property type="term" value="F:oxidoreductase activity, acting on paired donors, with incorporation or reduction of molecular oxygen"/>
    <property type="evidence" value="ECO:0007669"/>
    <property type="project" value="InterPro"/>
</dbReference>
<dbReference type="Proteomes" id="UP000604046">
    <property type="component" value="Unassembled WGS sequence"/>
</dbReference>
<dbReference type="InterPro" id="IPR036396">
    <property type="entry name" value="Cyt_P450_sf"/>
</dbReference>
<dbReference type="SUPFAM" id="SSF48264">
    <property type="entry name" value="Cytochrome P450"/>
    <property type="match status" value="2"/>
</dbReference>
<gene>
    <name evidence="1" type="primary">CYP714B2</name>
    <name evidence="1" type="ORF">SNAT2548_LOCUS13612</name>
</gene>
<dbReference type="GO" id="GO:0004497">
    <property type="term" value="F:monooxygenase activity"/>
    <property type="evidence" value="ECO:0007669"/>
    <property type="project" value="InterPro"/>
</dbReference>
<dbReference type="GO" id="GO:0020037">
    <property type="term" value="F:heme binding"/>
    <property type="evidence" value="ECO:0007669"/>
    <property type="project" value="InterPro"/>
</dbReference>
<comment type="caution">
    <text evidence="1">The sequence shown here is derived from an EMBL/GenBank/DDBJ whole genome shotgun (WGS) entry which is preliminary data.</text>
</comment>